<gene>
    <name evidence="1" type="ORF">EDD18DRAFT_1119577</name>
</gene>
<organism evidence="1 2">
    <name type="scientific">Armillaria luteobubalina</name>
    <dbReference type="NCBI Taxonomy" id="153913"/>
    <lineage>
        <taxon>Eukaryota</taxon>
        <taxon>Fungi</taxon>
        <taxon>Dikarya</taxon>
        <taxon>Basidiomycota</taxon>
        <taxon>Agaricomycotina</taxon>
        <taxon>Agaricomycetes</taxon>
        <taxon>Agaricomycetidae</taxon>
        <taxon>Agaricales</taxon>
        <taxon>Marasmiineae</taxon>
        <taxon>Physalacriaceae</taxon>
        <taxon>Armillaria</taxon>
    </lineage>
</organism>
<evidence type="ECO:0000313" key="2">
    <source>
        <dbReference type="Proteomes" id="UP001175228"/>
    </source>
</evidence>
<evidence type="ECO:0000313" key="1">
    <source>
        <dbReference type="EMBL" id="KAK0471341.1"/>
    </source>
</evidence>
<dbReference type="GO" id="GO:0003677">
    <property type="term" value="F:DNA binding"/>
    <property type="evidence" value="ECO:0007669"/>
    <property type="project" value="InterPro"/>
</dbReference>
<accession>A0AA39T8A4</accession>
<reference evidence="1" key="1">
    <citation type="submission" date="2023-06" db="EMBL/GenBank/DDBJ databases">
        <authorList>
            <consortium name="Lawrence Berkeley National Laboratory"/>
            <person name="Ahrendt S."/>
            <person name="Sahu N."/>
            <person name="Indic B."/>
            <person name="Wong-Bajracharya J."/>
            <person name="Merenyi Z."/>
            <person name="Ke H.-M."/>
            <person name="Monk M."/>
            <person name="Kocsube S."/>
            <person name="Drula E."/>
            <person name="Lipzen A."/>
            <person name="Balint B."/>
            <person name="Henrissat B."/>
            <person name="Andreopoulos B."/>
            <person name="Martin F.M."/>
            <person name="Harder C.B."/>
            <person name="Rigling D."/>
            <person name="Ford K.L."/>
            <person name="Foster G.D."/>
            <person name="Pangilinan J."/>
            <person name="Papanicolaou A."/>
            <person name="Barry K."/>
            <person name="LaButti K."/>
            <person name="Viragh M."/>
            <person name="Koriabine M."/>
            <person name="Yan M."/>
            <person name="Riley R."/>
            <person name="Champramary S."/>
            <person name="Plett K.L."/>
            <person name="Tsai I.J."/>
            <person name="Slot J."/>
            <person name="Sipos G."/>
            <person name="Plett J."/>
            <person name="Nagy L.G."/>
            <person name="Grigoriev I.V."/>
        </authorList>
    </citation>
    <scope>NUCLEOTIDE SEQUENCE</scope>
    <source>
        <strain evidence="1">HWK02</strain>
    </source>
</reference>
<sequence length="113" mass="12698">MLGPSQAQVAKGEAPTSARAISPDILKQLYEYNRQPGNWDNNQISSGNWCRGNTRRLLQAVYLVAFTCLLRIDEALNIQAHDISFYVDQVDNTHCVSITLPFRKTNPFGRNSS</sequence>
<dbReference type="EMBL" id="JAUEPU010000362">
    <property type="protein sequence ID" value="KAK0471341.1"/>
    <property type="molecule type" value="Genomic_DNA"/>
</dbReference>
<dbReference type="GO" id="GO:0015074">
    <property type="term" value="P:DNA integration"/>
    <property type="evidence" value="ECO:0007669"/>
    <property type="project" value="InterPro"/>
</dbReference>
<dbReference type="GO" id="GO:0006310">
    <property type="term" value="P:DNA recombination"/>
    <property type="evidence" value="ECO:0007669"/>
    <property type="project" value="InterPro"/>
</dbReference>
<protein>
    <submittedName>
        <fullName evidence="1">Uncharacterized protein</fullName>
    </submittedName>
</protein>
<name>A0AA39T8A4_9AGAR</name>
<dbReference type="AlphaFoldDB" id="A0AA39T8A4"/>
<dbReference type="InterPro" id="IPR013762">
    <property type="entry name" value="Integrase-like_cat_sf"/>
</dbReference>
<dbReference type="Gene3D" id="1.10.443.10">
    <property type="entry name" value="Intergrase catalytic core"/>
    <property type="match status" value="1"/>
</dbReference>
<comment type="caution">
    <text evidence="1">The sequence shown here is derived from an EMBL/GenBank/DDBJ whole genome shotgun (WGS) entry which is preliminary data.</text>
</comment>
<keyword evidence="2" id="KW-1185">Reference proteome</keyword>
<proteinExistence type="predicted"/>
<dbReference type="Proteomes" id="UP001175228">
    <property type="component" value="Unassembled WGS sequence"/>
</dbReference>